<dbReference type="EMBL" id="JALJOV010000009">
    <property type="protein sequence ID" value="KAK9868870.1"/>
    <property type="molecule type" value="Genomic_DNA"/>
</dbReference>
<accession>A0AAW1TH50</accession>
<keyword evidence="2" id="KW-1185">Reference proteome</keyword>
<name>A0AAW1TH50_9CHLO</name>
<evidence type="ECO:0000313" key="2">
    <source>
        <dbReference type="Proteomes" id="UP001485043"/>
    </source>
</evidence>
<organism evidence="1 2">
    <name type="scientific">Apatococcus fuscideae</name>
    <dbReference type="NCBI Taxonomy" id="2026836"/>
    <lineage>
        <taxon>Eukaryota</taxon>
        <taxon>Viridiplantae</taxon>
        <taxon>Chlorophyta</taxon>
        <taxon>core chlorophytes</taxon>
        <taxon>Trebouxiophyceae</taxon>
        <taxon>Chlorellales</taxon>
        <taxon>Chlorellaceae</taxon>
        <taxon>Apatococcus</taxon>
    </lineage>
</organism>
<reference evidence="1 2" key="1">
    <citation type="journal article" date="2024" name="Nat. Commun.">
        <title>Phylogenomics reveals the evolutionary origins of lichenization in chlorophyte algae.</title>
        <authorList>
            <person name="Puginier C."/>
            <person name="Libourel C."/>
            <person name="Otte J."/>
            <person name="Skaloud P."/>
            <person name="Haon M."/>
            <person name="Grisel S."/>
            <person name="Petersen M."/>
            <person name="Berrin J.G."/>
            <person name="Delaux P.M."/>
            <person name="Dal Grande F."/>
            <person name="Keller J."/>
        </authorList>
    </citation>
    <scope>NUCLEOTIDE SEQUENCE [LARGE SCALE GENOMIC DNA]</scope>
    <source>
        <strain evidence="1 2">SAG 2523</strain>
    </source>
</reference>
<dbReference type="Proteomes" id="UP001485043">
    <property type="component" value="Unassembled WGS sequence"/>
</dbReference>
<gene>
    <name evidence="1" type="ORF">WJX84_005094</name>
</gene>
<proteinExistence type="predicted"/>
<sequence length="96" mass="10211">MEGNEPDSTGQLLTVQVVWQLNGGGRCILGVPLAHGITAAGRLWQFATNDSSHKIALGEQARQHGHRYWAAAAGWTLGAVVPDQLEPSSLHSLQSS</sequence>
<protein>
    <submittedName>
        <fullName evidence="1">Uncharacterized protein</fullName>
    </submittedName>
</protein>
<comment type="caution">
    <text evidence="1">The sequence shown here is derived from an EMBL/GenBank/DDBJ whole genome shotgun (WGS) entry which is preliminary data.</text>
</comment>
<evidence type="ECO:0000313" key="1">
    <source>
        <dbReference type="EMBL" id="KAK9868870.1"/>
    </source>
</evidence>
<dbReference type="AlphaFoldDB" id="A0AAW1TH50"/>